<feature type="domain" description="Formyl transferase N-terminal" evidence="5">
    <location>
        <begin position="2"/>
        <end position="177"/>
    </location>
</feature>
<feature type="site" description="Raises pKa of active site His" evidence="4">
    <location>
        <position position="141"/>
    </location>
</feature>
<evidence type="ECO:0000259" key="5">
    <source>
        <dbReference type="Pfam" id="PF00551"/>
    </source>
</evidence>
<dbReference type="EC" id="2.1.2.2" evidence="4"/>
<keyword evidence="7" id="KW-1185">Reference proteome</keyword>
<evidence type="ECO:0000256" key="1">
    <source>
        <dbReference type="ARBA" id="ARBA00005054"/>
    </source>
</evidence>
<feature type="binding site" evidence="4">
    <location>
        <position position="103"/>
    </location>
    <ligand>
        <name>(6R)-10-formyltetrahydrofolate</name>
        <dbReference type="ChEBI" id="CHEBI:195366"/>
    </ligand>
</feature>
<dbReference type="SUPFAM" id="SSF53328">
    <property type="entry name" value="Formyltransferase"/>
    <property type="match status" value="1"/>
</dbReference>
<dbReference type="AlphaFoldDB" id="A0A6S6Y0G5"/>
<reference evidence="6 7" key="1">
    <citation type="submission" date="2020-03" db="EMBL/GenBank/DDBJ databases">
        <authorList>
            <consortium name="Genoscope - CEA"/>
            <person name="William W."/>
        </authorList>
    </citation>
    <scope>NUCLEOTIDE SEQUENCE [LARGE SCALE GENOMIC DNA]</scope>
    <source>
        <strain evidence="7">DSM 16959</strain>
    </source>
</reference>
<dbReference type="NCBIfam" id="TIGR00639">
    <property type="entry name" value="PurN"/>
    <property type="match status" value="1"/>
</dbReference>
<dbReference type="InterPro" id="IPR036477">
    <property type="entry name" value="Formyl_transf_N_sf"/>
</dbReference>
<dbReference type="KEGG" id="doe:DENOEST_1497"/>
<dbReference type="GO" id="GO:0005829">
    <property type="term" value="C:cytosol"/>
    <property type="evidence" value="ECO:0007669"/>
    <property type="project" value="TreeGrafter"/>
</dbReference>
<feature type="binding site" evidence="4">
    <location>
        <begin position="12"/>
        <end position="14"/>
    </location>
    <ligand>
        <name>N(1)-(5-phospho-beta-D-ribosyl)glycinamide</name>
        <dbReference type="ChEBI" id="CHEBI:143788"/>
    </ligand>
</feature>
<name>A0A6S6Y0G5_9PROT</name>
<dbReference type="PANTHER" id="PTHR43369:SF2">
    <property type="entry name" value="PHOSPHORIBOSYLGLYCINAMIDE FORMYLTRANSFERASE"/>
    <property type="match status" value="1"/>
</dbReference>
<feature type="binding site" evidence="4">
    <location>
        <position position="61"/>
    </location>
    <ligand>
        <name>(6R)-10-formyltetrahydrofolate</name>
        <dbReference type="ChEBI" id="CHEBI:195366"/>
    </ligand>
</feature>
<dbReference type="Proteomes" id="UP000515733">
    <property type="component" value="Chromosome"/>
</dbReference>
<feature type="active site" description="Proton donor" evidence="4">
    <location>
        <position position="105"/>
    </location>
</feature>
<accession>A0A6S6Y0G5</accession>
<comment type="similarity">
    <text evidence="4">Belongs to the GART family.</text>
</comment>
<dbReference type="OrthoDB" id="9806170at2"/>
<organism evidence="6 7">
    <name type="scientific">Denitratisoma oestradiolicum</name>
    <dbReference type="NCBI Taxonomy" id="311182"/>
    <lineage>
        <taxon>Bacteria</taxon>
        <taxon>Pseudomonadati</taxon>
        <taxon>Pseudomonadota</taxon>
        <taxon>Betaproteobacteria</taxon>
        <taxon>Nitrosomonadales</taxon>
        <taxon>Sterolibacteriaceae</taxon>
        <taxon>Denitratisoma</taxon>
    </lineage>
</organism>
<evidence type="ECO:0000313" key="6">
    <source>
        <dbReference type="EMBL" id="CAB1368662.1"/>
    </source>
</evidence>
<comment type="caution">
    <text evidence="4">Lacks conserved residue(s) required for the propagation of feature annotation.</text>
</comment>
<keyword evidence="3 4" id="KW-0658">Purine biosynthesis</keyword>
<dbReference type="PANTHER" id="PTHR43369">
    <property type="entry name" value="PHOSPHORIBOSYLGLYCINAMIDE FORMYLTRANSFERASE"/>
    <property type="match status" value="1"/>
</dbReference>
<dbReference type="GO" id="GO:0006189">
    <property type="term" value="P:'de novo' IMP biosynthetic process"/>
    <property type="evidence" value="ECO:0007669"/>
    <property type="project" value="UniProtKB-UniRule"/>
</dbReference>
<dbReference type="GO" id="GO:0004644">
    <property type="term" value="F:phosphoribosylglycinamide formyltransferase activity"/>
    <property type="evidence" value="ECO:0007669"/>
    <property type="project" value="UniProtKB-UniRule"/>
</dbReference>
<dbReference type="UniPathway" id="UPA00074">
    <property type="reaction ID" value="UER00126"/>
</dbReference>
<evidence type="ECO:0000256" key="2">
    <source>
        <dbReference type="ARBA" id="ARBA00022679"/>
    </source>
</evidence>
<comment type="pathway">
    <text evidence="1 4">Purine metabolism; IMP biosynthesis via de novo pathway; N(2)-formyl-N(1)-(5-phospho-D-ribosyl)glycinamide from N(1)-(5-phospho-D-ribosyl)glycinamide (10-formyl THF route): step 1/1.</text>
</comment>
<proteinExistence type="inferred from homology"/>
<gene>
    <name evidence="4 6" type="primary">purN</name>
    <name evidence="6" type="ORF">DENOEST_1497</name>
</gene>
<dbReference type="InterPro" id="IPR004607">
    <property type="entry name" value="GART"/>
</dbReference>
<comment type="function">
    <text evidence="4">Catalyzes the transfer of a formyl group from 10-formyltetrahydrofolate to 5-phospho-ribosyl-glycinamide (GAR), producing 5-phospho-ribosyl-N-formylglycinamide (FGAR) and tetrahydrofolate.</text>
</comment>
<dbReference type="Gene3D" id="3.40.50.170">
    <property type="entry name" value="Formyl transferase, N-terminal domain"/>
    <property type="match status" value="1"/>
</dbReference>
<keyword evidence="2 4" id="KW-0808">Transferase</keyword>
<dbReference type="Pfam" id="PF00551">
    <property type="entry name" value="Formyl_trans_N"/>
    <property type="match status" value="1"/>
</dbReference>
<dbReference type="EMBL" id="LR778301">
    <property type="protein sequence ID" value="CAB1368662.1"/>
    <property type="molecule type" value="Genomic_DNA"/>
</dbReference>
<dbReference type="HAMAP" id="MF_01930">
    <property type="entry name" value="PurN"/>
    <property type="match status" value="1"/>
</dbReference>
<evidence type="ECO:0000256" key="4">
    <source>
        <dbReference type="HAMAP-Rule" id="MF_01930"/>
    </source>
</evidence>
<dbReference type="InterPro" id="IPR002376">
    <property type="entry name" value="Formyl_transf_N"/>
</dbReference>
<dbReference type="RefSeq" id="WP_145769756.1">
    <property type="nucleotide sequence ID" value="NZ_LR778301.1"/>
</dbReference>
<evidence type="ECO:0000313" key="7">
    <source>
        <dbReference type="Proteomes" id="UP000515733"/>
    </source>
</evidence>
<dbReference type="CDD" id="cd08645">
    <property type="entry name" value="FMT_core_GART"/>
    <property type="match status" value="1"/>
</dbReference>
<comment type="catalytic activity">
    <reaction evidence="4">
        <text>N(1)-(5-phospho-beta-D-ribosyl)glycinamide + (6R)-10-formyltetrahydrofolate = N(2)-formyl-N(1)-(5-phospho-beta-D-ribosyl)glycinamide + (6S)-5,6,7,8-tetrahydrofolate + H(+)</text>
        <dbReference type="Rhea" id="RHEA:15053"/>
        <dbReference type="ChEBI" id="CHEBI:15378"/>
        <dbReference type="ChEBI" id="CHEBI:57453"/>
        <dbReference type="ChEBI" id="CHEBI:143788"/>
        <dbReference type="ChEBI" id="CHEBI:147286"/>
        <dbReference type="ChEBI" id="CHEBI:195366"/>
        <dbReference type="EC" id="2.1.2.2"/>
    </reaction>
</comment>
<evidence type="ECO:0000256" key="3">
    <source>
        <dbReference type="ARBA" id="ARBA00022755"/>
    </source>
</evidence>
<protein>
    <recommendedName>
        <fullName evidence="4">Phosphoribosylglycinamide formyltransferase</fullName>
        <ecNumber evidence="4">2.1.2.2</ecNumber>
    </recommendedName>
    <alternativeName>
        <fullName evidence="4">5'-phosphoribosylglycinamide transformylase</fullName>
    </alternativeName>
    <alternativeName>
        <fullName evidence="4">GAR transformylase</fullName>
        <shortName evidence="4">GART</shortName>
    </alternativeName>
</protein>
<sequence length="210" mass="22762">MKKYVILISGRGSNMRSLLEADLPGQCAAVISNRPDAAGLDYARSRGVATAVVDHRQFASREEFDAALAAEIESREADLVLLAGFMRVLTEGFVRRFEGRLLNIHPSLLPSFPGLTTHAKAISAGVRVHGCTVHFVTPALDAGPIVIQAAVPVLDEDSEETLGSRVLAQEHRVYVQAARWFLEGRLSIQGNRVLLAGARPEETALLSPRE</sequence>